<dbReference type="HAMAP" id="MF_03011">
    <property type="entry name" value="eIF3l"/>
    <property type="match status" value="1"/>
</dbReference>
<evidence type="ECO:0000256" key="5">
    <source>
        <dbReference type="SAM" id="Phobius"/>
    </source>
</evidence>
<dbReference type="EMBL" id="SMMG02000001">
    <property type="protein sequence ID" value="KAA3489980.1"/>
    <property type="molecule type" value="Genomic_DNA"/>
</dbReference>
<gene>
    <name evidence="6" type="ORF">EPI10_033520</name>
</gene>
<keyword evidence="5" id="KW-0472">Membrane</keyword>
<evidence type="ECO:0000313" key="6">
    <source>
        <dbReference type="EMBL" id="KAA3489980.1"/>
    </source>
</evidence>
<evidence type="ECO:0000256" key="2">
    <source>
        <dbReference type="ARBA" id="ARBA00022540"/>
    </source>
</evidence>
<comment type="function">
    <text evidence="4">Component of the eukaryotic translation initiation factor 3 (eIF-3) complex, which is involved in protein synthesis of a specialized repertoire of mRNAs and, together with other initiation factors, stimulates binding of mRNA and methionyl-tRNAi to the 40S ribosome. The eIF-3 complex specifically targets and initiates translation of a subset of mRNAs involved in cell proliferation.</text>
</comment>
<dbReference type="GO" id="GO:0016282">
    <property type="term" value="C:eukaryotic 43S preinitiation complex"/>
    <property type="evidence" value="ECO:0007669"/>
    <property type="project" value="UniProtKB-UniRule"/>
</dbReference>
<feature type="transmembrane region" description="Helical" evidence="5">
    <location>
        <begin position="804"/>
        <end position="822"/>
    </location>
</feature>
<keyword evidence="5" id="KW-0812">Transmembrane</keyword>
<dbReference type="GO" id="GO:0001732">
    <property type="term" value="P:formation of cytoplasmic translation initiation complex"/>
    <property type="evidence" value="ECO:0007669"/>
    <property type="project" value="UniProtKB-UniRule"/>
</dbReference>
<dbReference type="AlphaFoldDB" id="A0A5B6X764"/>
<dbReference type="InterPro" id="IPR019382">
    <property type="entry name" value="eIF3l"/>
</dbReference>
<feature type="transmembrane region" description="Helical" evidence="5">
    <location>
        <begin position="193"/>
        <end position="216"/>
    </location>
</feature>
<feature type="transmembrane region" description="Helical" evidence="5">
    <location>
        <begin position="36"/>
        <end position="59"/>
    </location>
</feature>
<comment type="caution">
    <text evidence="6">The sequence shown here is derived from an EMBL/GenBank/DDBJ whole genome shotgun (WGS) entry which is preliminary data.</text>
</comment>
<keyword evidence="1 4" id="KW-0963">Cytoplasm</keyword>
<dbReference type="OrthoDB" id="15082at2759"/>
<reference evidence="7" key="1">
    <citation type="journal article" date="2019" name="Plant Biotechnol. J.">
        <title>Genome sequencing of the Australian wild diploid species Gossypium australe highlights disease resistance and delayed gland morphogenesis.</title>
        <authorList>
            <person name="Cai Y."/>
            <person name="Cai X."/>
            <person name="Wang Q."/>
            <person name="Wang P."/>
            <person name="Zhang Y."/>
            <person name="Cai C."/>
            <person name="Xu Y."/>
            <person name="Wang K."/>
            <person name="Zhou Z."/>
            <person name="Wang C."/>
            <person name="Geng S."/>
            <person name="Li B."/>
            <person name="Dong Q."/>
            <person name="Hou Y."/>
            <person name="Wang H."/>
            <person name="Ai P."/>
            <person name="Liu Z."/>
            <person name="Yi F."/>
            <person name="Sun M."/>
            <person name="An G."/>
            <person name="Cheng J."/>
            <person name="Zhang Y."/>
            <person name="Shi Q."/>
            <person name="Xie Y."/>
            <person name="Shi X."/>
            <person name="Chang Y."/>
            <person name="Huang F."/>
            <person name="Chen Y."/>
            <person name="Hong S."/>
            <person name="Mi L."/>
            <person name="Sun Q."/>
            <person name="Zhang L."/>
            <person name="Zhou B."/>
            <person name="Peng R."/>
            <person name="Zhang X."/>
            <person name="Liu F."/>
        </authorList>
    </citation>
    <scope>NUCLEOTIDE SEQUENCE [LARGE SCALE GENOMIC DNA]</scope>
    <source>
        <strain evidence="7">cv. PA1801</strain>
    </source>
</reference>
<accession>A0A5B6X764</accession>
<evidence type="ECO:0000256" key="4">
    <source>
        <dbReference type="HAMAP-Rule" id="MF_03011"/>
    </source>
</evidence>
<keyword evidence="5" id="KW-1133">Transmembrane helix</keyword>
<dbReference type="Proteomes" id="UP000325315">
    <property type="component" value="Unassembled WGS sequence"/>
</dbReference>
<comment type="similarity">
    <text evidence="4">Belongs to the eIF-3 subunit L family.</text>
</comment>
<name>A0A5B6X764_9ROSI</name>
<protein>
    <recommendedName>
        <fullName evidence="4">Eukaryotic translation initiation factor 3 subunit L</fullName>
        <shortName evidence="4">eIF3l</shortName>
    </recommendedName>
</protein>
<proteinExistence type="inferred from homology"/>
<keyword evidence="2 4" id="KW-0396">Initiation factor</keyword>
<keyword evidence="3 4" id="KW-0648">Protein biosynthesis</keyword>
<evidence type="ECO:0000256" key="3">
    <source>
        <dbReference type="ARBA" id="ARBA00022917"/>
    </source>
</evidence>
<dbReference type="Pfam" id="PF10255">
    <property type="entry name" value="Paf67"/>
    <property type="match status" value="1"/>
</dbReference>
<feature type="transmembrane region" description="Helical" evidence="5">
    <location>
        <begin position="163"/>
        <end position="187"/>
    </location>
</feature>
<sequence length="838" mass="96547">MAIIGNALRQAFMPKHEYESLREEDKIWTRLQKPTLIGSIGTICIAIFVCTIISLKIVFPEDALKRPFCDDWRLQPLPLNAKGGGTGDSDLFPGAFYLTDQETIDYYWMVVFIPSAVIFLASVAYLVAGITVAYSAPNRHGCLKVVENNYCASKRGGVRCLSILNAVFAVIFGLLALFLGSSLLTLGSNCSLPLFWCYEIAAWGLVVLYGGTAFFLRRRAAIILDEGEFGSRTLGLEMSEANPLEVTPDVERCVNEGFKAWMGSSLLSSDEEDETELSRSASYNTHRKMGSISEYESSSLRLLTEPEEFNYCDNYDVRLIKLPIAFLFIAQALPEIKPTIQSYSDDSLLASTMAANYDYDEAPATYDDANRQDLGYDPNFVPDSVKSFVVHLYRHIREKNVYEIHQMYEISFQTLSERLFKDTPWPSVDAVAHYVDNDQVFCLLYREMWFRHLYARLSPTLKQRIDSWDNYCSLFQVVLHRVVNMQLPNQWLWDMVDEFVYQFQSFCQYRAKMKNKTEQEIALLRQFDQAWNVYGVLNYLQAFVEKSNIIQILEQEKEGLEQFTATDGYDYSGGSNVLKVLGYFSMVGLLRVHCLLGDYQTGLKCLLPIDISQQGVYTIVIGSHITTIYHYGFANLMMRRYVEAIREFNKMLLYIYKTKQYHHKSPQYEQILKKNEQMYALLAICLSLCPQTKLVEETVNSQLREKYGEKMARMQRYDDEAFAIYDELFSYACPKFITPSAPSFEEPLVNYNQDAYRLQLKLFLYEVKQQQLLSGVRTFLKVYSTISLGKLANYMEVDEPTLRLTFLFIFFSCLFVFGYSFSAQLEGVINDMDRIRLE</sequence>
<dbReference type="GO" id="GO:0003743">
    <property type="term" value="F:translation initiation factor activity"/>
    <property type="evidence" value="ECO:0007669"/>
    <property type="project" value="UniProtKB-UniRule"/>
</dbReference>
<dbReference type="PANTHER" id="PTHR13242">
    <property type="entry name" value="EUKARYOTIC TRANSLATION INITIATION FACTOR 3"/>
    <property type="match status" value="1"/>
</dbReference>
<dbReference type="GO" id="GO:0005852">
    <property type="term" value="C:eukaryotic translation initiation factor 3 complex"/>
    <property type="evidence" value="ECO:0007669"/>
    <property type="project" value="UniProtKB-UniRule"/>
</dbReference>
<evidence type="ECO:0000313" key="7">
    <source>
        <dbReference type="Proteomes" id="UP000325315"/>
    </source>
</evidence>
<comment type="subunit">
    <text evidence="4">Component of the eukaryotic translation initiation factor 3 (eIF-3) complex.</text>
</comment>
<dbReference type="GO" id="GO:0033290">
    <property type="term" value="C:eukaryotic 48S preinitiation complex"/>
    <property type="evidence" value="ECO:0007669"/>
    <property type="project" value="UniProtKB-UniRule"/>
</dbReference>
<dbReference type="PANTHER" id="PTHR13242:SF0">
    <property type="entry name" value="EUKARYOTIC TRANSLATION INITIATION FACTOR 3 SUBUNIT L"/>
    <property type="match status" value="1"/>
</dbReference>
<organism evidence="6 7">
    <name type="scientific">Gossypium australe</name>
    <dbReference type="NCBI Taxonomy" id="47621"/>
    <lineage>
        <taxon>Eukaryota</taxon>
        <taxon>Viridiplantae</taxon>
        <taxon>Streptophyta</taxon>
        <taxon>Embryophyta</taxon>
        <taxon>Tracheophyta</taxon>
        <taxon>Spermatophyta</taxon>
        <taxon>Magnoliopsida</taxon>
        <taxon>eudicotyledons</taxon>
        <taxon>Gunneridae</taxon>
        <taxon>Pentapetalae</taxon>
        <taxon>rosids</taxon>
        <taxon>malvids</taxon>
        <taxon>Malvales</taxon>
        <taxon>Malvaceae</taxon>
        <taxon>Malvoideae</taxon>
        <taxon>Gossypium</taxon>
    </lineage>
</organism>
<feature type="transmembrane region" description="Helical" evidence="5">
    <location>
        <begin position="106"/>
        <end position="134"/>
    </location>
</feature>
<evidence type="ECO:0000256" key="1">
    <source>
        <dbReference type="ARBA" id="ARBA00022490"/>
    </source>
</evidence>
<keyword evidence="7" id="KW-1185">Reference proteome</keyword>
<comment type="subcellular location">
    <subcellularLocation>
        <location evidence="4">Cytoplasm</location>
    </subcellularLocation>
</comment>